<accession>A0ABV8UHQ0</accession>
<dbReference type="RefSeq" id="WP_382421136.1">
    <property type="nucleotide sequence ID" value="NZ_JBHSCW010000002.1"/>
</dbReference>
<sequence>MTGSRARPVRGPGWWCLPALGVFVAISTEPLGAAEGAVVFRNTSGERLELHSQYGDWHRSPVEKIPAQASSHALVQFPDNGVVVQSLGYAFANDRGSYCQVRVATVPGPAGCEIELTPVNRDRMDCFARTTRRDRESCAFEVDVEIAPARSQDP</sequence>
<name>A0ABV8UHQ0_9PROT</name>
<reference evidence="2" key="1">
    <citation type="journal article" date="2019" name="Int. J. Syst. Evol. Microbiol.">
        <title>The Global Catalogue of Microorganisms (GCM) 10K type strain sequencing project: providing services to taxonomists for standard genome sequencing and annotation.</title>
        <authorList>
            <consortium name="The Broad Institute Genomics Platform"/>
            <consortium name="The Broad Institute Genome Sequencing Center for Infectious Disease"/>
            <person name="Wu L."/>
            <person name="Ma J."/>
        </authorList>
    </citation>
    <scope>NUCLEOTIDE SEQUENCE [LARGE SCALE GENOMIC DNA]</scope>
    <source>
        <strain evidence="2">CECT 8472</strain>
    </source>
</reference>
<dbReference type="Proteomes" id="UP001595799">
    <property type="component" value="Unassembled WGS sequence"/>
</dbReference>
<dbReference type="EMBL" id="JBHSCW010000002">
    <property type="protein sequence ID" value="MFC4350797.1"/>
    <property type="molecule type" value="Genomic_DNA"/>
</dbReference>
<keyword evidence="2" id="KW-1185">Reference proteome</keyword>
<protein>
    <submittedName>
        <fullName evidence="1">Uncharacterized protein</fullName>
    </submittedName>
</protein>
<gene>
    <name evidence="1" type="ORF">ACFOW6_04485</name>
</gene>
<evidence type="ECO:0000313" key="2">
    <source>
        <dbReference type="Proteomes" id="UP001595799"/>
    </source>
</evidence>
<organism evidence="1 2">
    <name type="scientific">Fodinicurvata halophila</name>
    <dbReference type="NCBI Taxonomy" id="1419723"/>
    <lineage>
        <taxon>Bacteria</taxon>
        <taxon>Pseudomonadati</taxon>
        <taxon>Pseudomonadota</taxon>
        <taxon>Alphaproteobacteria</taxon>
        <taxon>Rhodospirillales</taxon>
        <taxon>Rhodovibrionaceae</taxon>
        <taxon>Fodinicurvata</taxon>
    </lineage>
</organism>
<comment type="caution">
    <text evidence="1">The sequence shown here is derived from an EMBL/GenBank/DDBJ whole genome shotgun (WGS) entry which is preliminary data.</text>
</comment>
<proteinExistence type="predicted"/>
<evidence type="ECO:0000313" key="1">
    <source>
        <dbReference type="EMBL" id="MFC4350797.1"/>
    </source>
</evidence>